<gene>
    <name evidence="4" type="ORF">LXM24_17860</name>
</gene>
<feature type="transmembrane region" description="Helical" evidence="1">
    <location>
        <begin position="87"/>
        <end position="106"/>
    </location>
</feature>
<dbReference type="InterPro" id="IPR011429">
    <property type="entry name" value="Cyt_c_Planctomycete-type"/>
</dbReference>
<dbReference type="Gene3D" id="3.80.10.10">
    <property type="entry name" value="Ribonuclease Inhibitor"/>
    <property type="match status" value="1"/>
</dbReference>
<dbReference type="InterPro" id="IPR019251">
    <property type="entry name" value="DUF2231_TM"/>
</dbReference>
<dbReference type="Pfam" id="PF09990">
    <property type="entry name" value="DUF2231"/>
    <property type="match status" value="1"/>
</dbReference>
<protein>
    <submittedName>
        <fullName evidence="4">Ribonuclease inhibitor</fullName>
    </submittedName>
</protein>
<evidence type="ECO:0000259" key="3">
    <source>
        <dbReference type="Pfam" id="PF09990"/>
    </source>
</evidence>
<dbReference type="Proteomes" id="UP001139700">
    <property type="component" value="Unassembled WGS sequence"/>
</dbReference>
<feature type="transmembrane region" description="Helical" evidence="1">
    <location>
        <begin position="118"/>
        <end position="135"/>
    </location>
</feature>
<feature type="domain" description="Cytochrome C Planctomycete-type" evidence="2">
    <location>
        <begin position="196"/>
        <end position="255"/>
    </location>
</feature>
<dbReference type="Pfam" id="PF07635">
    <property type="entry name" value="PSCyt1"/>
    <property type="match status" value="1"/>
</dbReference>
<keyword evidence="1" id="KW-1133">Transmembrane helix</keyword>
<dbReference type="RefSeq" id="WP_234614777.1">
    <property type="nucleotide sequence ID" value="NZ_CP098806.1"/>
</dbReference>
<proteinExistence type="predicted"/>
<dbReference type="InterPro" id="IPR032675">
    <property type="entry name" value="LRR_dom_sf"/>
</dbReference>
<evidence type="ECO:0000256" key="1">
    <source>
        <dbReference type="SAM" id="Phobius"/>
    </source>
</evidence>
<dbReference type="SUPFAM" id="SSF52047">
    <property type="entry name" value="RNI-like"/>
    <property type="match status" value="1"/>
</dbReference>
<dbReference type="AlphaFoldDB" id="A0A9X1PE25"/>
<organism evidence="4 5">
    <name type="scientific">Dyadobacter fanqingshengii</name>
    <dbReference type="NCBI Taxonomy" id="2906443"/>
    <lineage>
        <taxon>Bacteria</taxon>
        <taxon>Pseudomonadati</taxon>
        <taxon>Bacteroidota</taxon>
        <taxon>Cytophagia</taxon>
        <taxon>Cytophagales</taxon>
        <taxon>Spirosomataceae</taxon>
        <taxon>Dyadobacter</taxon>
    </lineage>
</organism>
<keyword evidence="5" id="KW-1185">Reference proteome</keyword>
<name>A0A9X1PE25_9BACT</name>
<keyword evidence="1" id="KW-0812">Transmembrane</keyword>
<reference evidence="4" key="1">
    <citation type="submission" date="2021-12" db="EMBL/GenBank/DDBJ databases">
        <title>Novel species in genus Dyadobacter.</title>
        <authorList>
            <person name="Ma C."/>
        </authorList>
    </citation>
    <scope>NUCLEOTIDE SEQUENCE</scope>
    <source>
        <strain evidence="4">CY399</strain>
    </source>
</reference>
<evidence type="ECO:0000259" key="2">
    <source>
        <dbReference type="Pfam" id="PF07635"/>
    </source>
</evidence>
<feature type="transmembrane region" description="Helical" evidence="1">
    <location>
        <begin position="51"/>
        <end position="75"/>
    </location>
</feature>
<evidence type="ECO:0000313" key="5">
    <source>
        <dbReference type="Proteomes" id="UP001139700"/>
    </source>
</evidence>
<dbReference type="PANTHER" id="PTHR35889:SF3">
    <property type="entry name" value="F-BOX DOMAIN-CONTAINING PROTEIN"/>
    <property type="match status" value="1"/>
</dbReference>
<keyword evidence="1" id="KW-0472">Membrane</keyword>
<evidence type="ECO:0000313" key="4">
    <source>
        <dbReference type="EMBL" id="MCF0041978.1"/>
    </source>
</evidence>
<accession>A0A9X1PE25</accession>
<feature type="transmembrane region" description="Helical" evidence="1">
    <location>
        <begin position="20"/>
        <end position="39"/>
    </location>
</feature>
<comment type="caution">
    <text evidence="4">The sequence shown here is derived from an EMBL/GenBank/DDBJ whole genome shotgun (WGS) entry which is preliminary data.</text>
</comment>
<sequence>MHYILLQDSSWATFIGRFHPAIVHFPIGFLLIGALLELGRRWGKVAVSESVIVFILLLSAVSATFACAAGYLLSLSGGYDANLLNNHMWKGIGVAVFAWMAWAVKSDNLQRIMPSEKVIYLPAFIIATVLTLSTGHDGGSLTHGEGYLTQYTPEPFRGLAGLPPMQQKPTEIKPITDVQQAIVYTDIVQPILEAKCTQCHSASKSKGDLRMDQLALLAKGGENGPAFVAGKGAESDMIKRCLLPENEDEHMPPKGKPQLTADQIALLSWWIDQGAPADKKVAQLTVSEAVKPALASLGKEAPANAENAKEPAVLSLKVPKANDEAIENLRKTGLIVSTLSQDQNLLEISAVNLPGFSDKQMELLQPVAQQITWLKLGGTAITDAALPQIAKFPNVSKLHLEHTVITDNGIVSLKPLAHLGYINIVDTKVGDKGLKAIADMKALRSVYVWQSAVTDSAVSQIGRKNPDLLVMNGFNEATVAQFVKAGDTGDKKELKNK</sequence>
<dbReference type="PANTHER" id="PTHR35889">
    <property type="entry name" value="CYCLOINULO-OLIGOSACCHARIDE FRUCTANOTRANSFERASE-RELATED"/>
    <property type="match status" value="1"/>
</dbReference>
<feature type="domain" description="DUF2231" evidence="3">
    <location>
        <begin position="18"/>
        <end position="143"/>
    </location>
</feature>
<dbReference type="EMBL" id="JAJTTA010000002">
    <property type="protein sequence ID" value="MCF0041978.1"/>
    <property type="molecule type" value="Genomic_DNA"/>
</dbReference>